<gene>
    <name evidence="11" type="ORF">UFOPK1791_00103</name>
    <name evidence="12" type="ORF">UFOPK2802_00515</name>
    <name evidence="13" type="ORF">UFOPK2982_00488</name>
    <name evidence="14" type="ORF">UFOPK3948_00858</name>
    <name evidence="15" type="ORF">UFOPK4355_00250</name>
</gene>
<dbReference type="HAMAP" id="MF_00109">
    <property type="entry name" value="Shikimate_kinase"/>
    <property type="match status" value="1"/>
</dbReference>
<comment type="pathway">
    <text evidence="1">Metabolic intermediate biosynthesis; chorismate biosynthesis; chorismate from D-erythrose 4-phosphate and phosphoenolpyruvate: step 5/7.</text>
</comment>
<evidence type="ECO:0000313" key="13">
    <source>
        <dbReference type="EMBL" id="CAB4789976.1"/>
    </source>
</evidence>
<keyword evidence="9" id="KW-0057">Aromatic amino acid biosynthesis</keyword>
<dbReference type="InterPro" id="IPR031322">
    <property type="entry name" value="Shikimate/glucono_kinase"/>
</dbReference>
<name>A0A6J6FI70_9ZZZZ</name>
<dbReference type="InterPro" id="IPR000623">
    <property type="entry name" value="Shikimate_kinase/TSH1"/>
</dbReference>
<dbReference type="PROSITE" id="PS01128">
    <property type="entry name" value="SHIKIMATE_KINASE"/>
    <property type="match status" value="1"/>
</dbReference>
<dbReference type="GO" id="GO:0005524">
    <property type="term" value="F:ATP binding"/>
    <property type="evidence" value="ECO:0007669"/>
    <property type="project" value="UniProtKB-KW"/>
</dbReference>
<dbReference type="EMBL" id="CAEZYX010000037">
    <property type="protein sequence ID" value="CAB4740503.1"/>
    <property type="molecule type" value="Genomic_DNA"/>
</dbReference>
<dbReference type="CDD" id="cd00464">
    <property type="entry name" value="SK"/>
    <property type="match status" value="1"/>
</dbReference>
<dbReference type="GO" id="GO:0009423">
    <property type="term" value="P:chorismate biosynthetic process"/>
    <property type="evidence" value="ECO:0007669"/>
    <property type="project" value="UniProtKB-UniPathway"/>
</dbReference>
<keyword evidence="6" id="KW-0547">Nucleotide-binding</keyword>
<evidence type="ECO:0000256" key="7">
    <source>
        <dbReference type="ARBA" id="ARBA00022777"/>
    </source>
</evidence>
<keyword evidence="8" id="KW-0067">ATP-binding</keyword>
<accession>A0A6J6FI70</accession>
<evidence type="ECO:0000256" key="10">
    <source>
        <dbReference type="ARBA" id="ARBA00048567"/>
    </source>
</evidence>
<dbReference type="EC" id="2.7.1.71" evidence="3"/>
<evidence type="ECO:0000256" key="9">
    <source>
        <dbReference type="ARBA" id="ARBA00023141"/>
    </source>
</evidence>
<reference evidence="11" key="1">
    <citation type="submission" date="2020-05" db="EMBL/GenBank/DDBJ databases">
        <authorList>
            <person name="Chiriac C."/>
            <person name="Salcher M."/>
            <person name="Ghai R."/>
            <person name="Kavagutti S V."/>
        </authorList>
    </citation>
    <scope>NUCLEOTIDE SEQUENCE</scope>
</reference>
<dbReference type="EMBL" id="CAEZUF010000003">
    <property type="protein sequence ID" value="CAB4584118.1"/>
    <property type="molecule type" value="Genomic_DNA"/>
</dbReference>
<dbReference type="InterPro" id="IPR027417">
    <property type="entry name" value="P-loop_NTPase"/>
</dbReference>
<dbReference type="UniPathway" id="UPA00053">
    <property type="reaction ID" value="UER00088"/>
</dbReference>
<proteinExistence type="inferred from homology"/>
<evidence type="ECO:0000313" key="11">
    <source>
        <dbReference type="EMBL" id="CAB4584118.1"/>
    </source>
</evidence>
<dbReference type="Gene3D" id="3.40.50.300">
    <property type="entry name" value="P-loop containing nucleotide triphosphate hydrolases"/>
    <property type="match status" value="1"/>
</dbReference>
<comment type="similarity">
    <text evidence="2">Belongs to the shikimate kinase family.</text>
</comment>
<evidence type="ECO:0000313" key="12">
    <source>
        <dbReference type="EMBL" id="CAB4740503.1"/>
    </source>
</evidence>
<dbReference type="SUPFAM" id="SSF52540">
    <property type="entry name" value="P-loop containing nucleoside triphosphate hydrolases"/>
    <property type="match status" value="1"/>
</dbReference>
<dbReference type="GO" id="GO:0008652">
    <property type="term" value="P:amino acid biosynthetic process"/>
    <property type="evidence" value="ECO:0007669"/>
    <property type="project" value="UniProtKB-KW"/>
</dbReference>
<dbReference type="AlphaFoldDB" id="A0A6J6FI70"/>
<sequence>MSPRIVLIGPPGSGKSSVARSLGKKLQSKVIDTDAMIEASSGKKISEIFVEQGEAPFREMEVAAVIAACASDADIVALGGGAILRSENVSAINSIGIRVFLNVSISNAAPRIGFNKDRPLLLANPRQQWQKLMVDRLPIYESLSTMEVLTDNRKPDEVADEILDRTGVL</sequence>
<evidence type="ECO:0000313" key="14">
    <source>
        <dbReference type="EMBL" id="CAB4983160.1"/>
    </source>
</evidence>
<protein>
    <recommendedName>
        <fullName evidence="3">shikimate kinase</fullName>
        <ecNumber evidence="3">2.7.1.71</ecNumber>
    </recommendedName>
</protein>
<dbReference type="PANTHER" id="PTHR21087">
    <property type="entry name" value="SHIKIMATE KINASE"/>
    <property type="match status" value="1"/>
</dbReference>
<dbReference type="EMBL" id="CAFBQT010000017">
    <property type="protein sequence ID" value="CAB5060247.1"/>
    <property type="molecule type" value="Genomic_DNA"/>
</dbReference>
<evidence type="ECO:0000256" key="5">
    <source>
        <dbReference type="ARBA" id="ARBA00022679"/>
    </source>
</evidence>
<dbReference type="EMBL" id="CAFBOI010000119">
    <property type="protein sequence ID" value="CAB4983160.1"/>
    <property type="molecule type" value="Genomic_DNA"/>
</dbReference>
<dbReference type="GO" id="GO:0004765">
    <property type="term" value="F:shikimate kinase activity"/>
    <property type="evidence" value="ECO:0007669"/>
    <property type="project" value="UniProtKB-EC"/>
</dbReference>
<dbReference type="PANTHER" id="PTHR21087:SF16">
    <property type="entry name" value="SHIKIMATE KINASE 1, CHLOROPLASTIC"/>
    <property type="match status" value="1"/>
</dbReference>
<comment type="catalytic activity">
    <reaction evidence="10">
        <text>shikimate + ATP = 3-phosphoshikimate + ADP + H(+)</text>
        <dbReference type="Rhea" id="RHEA:13121"/>
        <dbReference type="ChEBI" id="CHEBI:15378"/>
        <dbReference type="ChEBI" id="CHEBI:30616"/>
        <dbReference type="ChEBI" id="CHEBI:36208"/>
        <dbReference type="ChEBI" id="CHEBI:145989"/>
        <dbReference type="ChEBI" id="CHEBI:456216"/>
        <dbReference type="EC" id="2.7.1.71"/>
    </reaction>
</comment>
<keyword evidence="7" id="KW-0418">Kinase</keyword>
<dbReference type="InterPro" id="IPR023000">
    <property type="entry name" value="Shikimate_kinase_CS"/>
</dbReference>
<keyword evidence="5" id="KW-0808">Transferase</keyword>
<dbReference type="Pfam" id="PF01202">
    <property type="entry name" value="SKI"/>
    <property type="match status" value="1"/>
</dbReference>
<evidence type="ECO:0000256" key="3">
    <source>
        <dbReference type="ARBA" id="ARBA00012154"/>
    </source>
</evidence>
<evidence type="ECO:0000256" key="2">
    <source>
        <dbReference type="ARBA" id="ARBA00006997"/>
    </source>
</evidence>
<evidence type="ECO:0000256" key="1">
    <source>
        <dbReference type="ARBA" id="ARBA00004842"/>
    </source>
</evidence>
<evidence type="ECO:0000256" key="6">
    <source>
        <dbReference type="ARBA" id="ARBA00022741"/>
    </source>
</evidence>
<dbReference type="GO" id="GO:0009073">
    <property type="term" value="P:aromatic amino acid family biosynthetic process"/>
    <property type="evidence" value="ECO:0007669"/>
    <property type="project" value="UniProtKB-KW"/>
</dbReference>
<dbReference type="GO" id="GO:0005829">
    <property type="term" value="C:cytosol"/>
    <property type="evidence" value="ECO:0007669"/>
    <property type="project" value="TreeGrafter"/>
</dbReference>
<dbReference type="PRINTS" id="PR01100">
    <property type="entry name" value="SHIKIMTKNASE"/>
</dbReference>
<evidence type="ECO:0000313" key="15">
    <source>
        <dbReference type="EMBL" id="CAB5060247.1"/>
    </source>
</evidence>
<dbReference type="EMBL" id="CAFAAE010000052">
    <property type="protein sequence ID" value="CAB4789976.1"/>
    <property type="molecule type" value="Genomic_DNA"/>
</dbReference>
<evidence type="ECO:0000256" key="4">
    <source>
        <dbReference type="ARBA" id="ARBA00022605"/>
    </source>
</evidence>
<keyword evidence="4" id="KW-0028">Amino-acid biosynthesis</keyword>
<evidence type="ECO:0000256" key="8">
    <source>
        <dbReference type="ARBA" id="ARBA00022840"/>
    </source>
</evidence>
<organism evidence="11">
    <name type="scientific">freshwater metagenome</name>
    <dbReference type="NCBI Taxonomy" id="449393"/>
    <lineage>
        <taxon>unclassified sequences</taxon>
        <taxon>metagenomes</taxon>
        <taxon>ecological metagenomes</taxon>
    </lineage>
</organism>